<dbReference type="SMART" id="SM00612">
    <property type="entry name" value="Kelch"/>
    <property type="match status" value="2"/>
</dbReference>
<evidence type="ECO:0000313" key="2">
    <source>
        <dbReference type="Proteomes" id="UP000091857"/>
    </source>
</evidence>
<name>A0A2C9U898_MANES</name>
<dbReference type="EMBL" id="CM004402">
    <property type="protein sequence ID" value="OAY26127.1"/>
    <property type="molecule type" value="Genomic_DNA"/>
</dbReference>
<reference evidence="2" key="1">
    <citation type="journal article" date="2016" name="Nat. Biotechnol.">
        <title>Sequencing wild and cultivated cassava and related species reveals extensive interspecific hybridization and genetic diversity.</title>
        <authorList>
            <person name="Bredeson J.V."/>
            <person name="Lyons J.B."/>
            <person name="Prochnik S.E."/>
            <person name="Wu G.A."/>
            <person name="Ha C.M."/>
            <person name="Edsinger-Gonzales E."/>
            <person name="Grimwood J."/>
            <person name="Schmutz J."/>
            <person name="Rabbi I.Y."/>
            <person name="Egesi C."/>
            <person name="Nauluvula P."/>
            <person name="Lebot V."/>
            <person name="Ndunguru J."/>
            <person name="Mkamilo G."/>
            <person name="Bart R.S."/>
            <person name="Setter T.L."/>
            <person name="Gleadow R.M."/>
            <person name="Kulakow P."/>
            <person name="Ferguson M.E."/>
            <person name="Rounsley S."/>
            <person name="Rokhsar D.S."/>
        </authorList>
    </citation>
    <scope>NUCLEOTIDE SEQUENCE [LARGE SCALE GENOMIC DNA]</scope>
    <source>
        <strain evidence="2">cv. AM560-2</strain>
    </source>
</reference>
<dbReference type="InterPro" id="IPR015915">
    <property type="entry name" value="Kelch-typ_b-propeller"/>
</dbReference>
<dbReference type="InterPro" id="IPR006652">
    <property type="entry name" value="Kelch_1"/>
</dbReference>
<dbReference type="SUPFAM" id="SSF117281">
    <property type="entry name" value="Kelch motif"/>
    <property type="match status" value="1"/>
</dbReference>
<dbReference type="Gene3D" id="2.120.10.80">
    <property type="entry name" value="Kelch-type beta propeller"/>
    <property type="match status" value="1"/>
</dbReference>
<dbReference type="Gramene" id="Manes.16G023400.1.v8.1">
    <property type="protein sequence ID" value="Manes.16G023400.1.v8.1.CDS.1"/>
    <property type="gene ID" value="Manes.16G023400.v8.1"/>
</dbReference>
<keyword evidence="2" id="KW-1185">Reference proteome</keyword>
<dbReference type="AlphaFoldDB" id="A0A2C9U898"/>
<comment type="caution">
    <text evidence="1">The sequence shown here is derived from an EMBL/GenBank/DDBJ whole genome shotgun (WGS) entry which is preliminary data.</text>
</comment>
<protein>
    <submittedName>
        <fullName evidence="1">Uncharacterized protein</fullName>
    </submittedName>
</protein>
<dbReference type="Pfam" id="PF01344">
    <property type="entry name" value="Kelch_1"/>
    <property type="match status" value="2"/>
</dbReference>
<dbReference type="PANTHER" id="PTHR47365:SF1">
    <property type="entry name" value="F-BOX_KELCH-REPEAT PROTEIN"/>
    <property type="match status" value="1"/>
</dbReference>
<dbReference type="Proteomes" id="UP000091857">
    <property type="component" value="Chromosome 16"/>
</dbReference>
<dbReference type="PANTHER" id="PTHR47365">
    <property type="entry name" value="PLANT PROTEIN, PUTATIVE-RELATED"/>
    <property type="match status" value="1"/>
</dbReference>
<gene>
    <name evidence="1" type="ORF">MANES_16G023400v8</name>
</gene>
<sequence>MGALASPLQPITPPPSSEFSLSKYRVCASFCNKNTSNWIECYDPSNNSWSYLSSIPGLLSNHVLKDFVMVSLTDSIYIIGGRLCHKERSPSRFSEEEVNVVGIEVSSLVLRYNVRLNEWSECAPMKMPRYYFACTAWNNKIYVAGGKSNLDSARGTSSAEAYDPVLDVWTSLPSMSTLRYKCVGVIFQSKIHVVGGFAVKVNSDKMEPFIMERSSAEVYDIQEGKWELVAGMWQLDVPPNQIVATGGRLFSSGDCLKDWKGHIEVYDGRLNMWDVVDGSHLQTLNSAISTSDANSENRPPRQRLYLTMAPIGTHLYFLAGYRMAGELPRTISMVHIFDTSLSSDAWRSFEPVEEDGEKQLCSHCCVVQIS</sequence>
<proteinExistence type="predicted"/>
<dbReference type="OrthoDB" id="45365at2759"/>
<organism evidence="1 2">
    <name type="scientific">Manihot esculenta</name>
    <name type="common">Cassava</name>
    <name type="synonym">Jatropha manihot</name>
    <dbReference type="NCBI Taxonomy" id="3983"/>
    <lineage>
        <taxon>Eukaryota</taxon>
        <taxon>Viridiplantae</taxon>
        <taxon>Streptophyta</taxon>
        <taxon>Embryophyta</taxon>
        <taxon>Tracheophyta</taxon>
        <taxon>Spermatophyta</taxon>
        <taxon>Magnoliopsida</taxon>
        <taxon>eudicotyledons</taxon>
        <taxon>Gunneridae</taxon>
        <taxon>Pentapetalae</taxon>
        <taxon>rosids</taxon>
        <taxon>fabids</taxon>
        <taxon>Malpighiales</taxon>
        <taxon>Euphorbiaceae</taxon>
        <taxon>Crotonoideae</taxon>
        <taxon>Manihoteae</taxon>
        <taxon>Manihot</taxon>
    </lineage>
</organism>
<accession>A0A2C9U898</accession>
<evidence type="ECO:0000313" key="1">
    <source>
        <dbReference type="EMBL" id="OAY26127.1"/>
    </source>
</evidence>